<dbReference type="EMBL" id="AQGV01000009">
    <property type="protein sequence ID" value="MBE0366538.1"/>
    <property type="molecule type" value="Genomic_DNA"/>
</dbReference>
<accession>A0ABR9E6C7</accession>
<keyword evidence="2" id="KW-1185">Reference proteome</keyword>
<evidence type="ECO:0000313" key="1">
    <source>
        <dbReference type="EMBL" id="MBE0366538.1"/>
    </source>
</evidence>
<proteinExistence type="predicted"/>
<comment type="caution">
    <text evidence="1">The sequence shown here is derived from an EMBL/GenBank/DDBJ whole genome shotgun (WGS) entry which is preliminary data.</text>
</comment>
<reference evidence="1 2" key="1">
    <citation type="submission" date="2015-03" db="EMBL/GenBank/DDBJ databases">
        <title>Genome sequence of Pseudoalteromonas aurantia.</title>
        <authorList>
            <person name="Xie B.-B."/>
            <person name="Rong J.-C."/>
            <person name="Qin Q.-L."/>
            <person name="Zhang Y.-Z."/>
        </authorList>
    </citation>
    <scope>NUCLEOTIDE SEQUENCE [LARGE SCALE GENOMIC DNA]</scope>
    <source>
        <strain evidence="1 2">208</strain>
    </source>
</reference>
<name>A0ABR9E6C7_9GAMM</name>
<dbReference type="RefSeq" id="WP_192506047.1">
    <property type="nucleotide sequence ID" value="NZ_AQGV01000009.1"/>
</dbReference>
<gene>
    <name evidence="1" type="ORF">PAUR_a3561</name>
</gene>
<protein>
    <submittedName>
        <fullName evidence="1">Uncharacterized protein</fullName>
    </submittedName>
</protein>
<dbReference type="Proteomes" id="UP000615755">
    <property type="component" value="Unassembled WGS sequence"/>
</dbReference>
<evidence type="ECO:0000313" key="2">
    <source>
        <dbReference type="Proteomes" id="UP000615755"/>
    </source>
</evidence>
<sequence length="228" mass="26446">MNRVHGVISSMFWLVLCVGCQSNSKVHVYHAVLEENKQSILTNELDALGIEYRLNNVIPKRVYDNPTLFYFPGDLTQSIVDEVTLLVNKLGFERLDTRVFNHDNHFYSQGNLGLYFPALASKQVAPNLLYTHDCSGHDSRVVLRAERQWREEGVLSTHNVSGWWQYEAPYLTLIYTGQYGRIQQAYREEHHQVMTLQGPKKATTYHVLGHREYPVKLFNCDLRVIYAQ</sequence>
<organism evidence="1 2">
    <name type="scientific">Pseudoalteromonas aurantia 208</name>
    <dbReference type="NCBI Taxonomy" id="1314867"/>
    <lineage>
        <taxon>Bacteria</taxon>
        <taxon>Pseudomonadati</taxon>
        <taxon>Pseudomonadota</taxon>
        <taxon>Gammaproteobacteria</taxon>
        <taxon>Alteromonadales</taxon>
        <taxon>Pseudoalteromonadaceae</taxon>
        <taxon>Pseudoalteromonas</taxon>
    </lineage>
</organism>